<protein>
    <recommendedName>
        <fullName evidence="3">Glycosyltransferase</fullName>
    </recommendedName>
</protein>
<proteinExistence type="predicted"/>
<dbReference type="RefSeq" id="WP_258541717.1">
    <property type="nucleotide sequence ID" value="NZ_OU015584.1"/>
</dbReference>
<accession>A0A916JNJ9</accession>
<dbReference type="Proteomes" id="UP000683507">
    <property type="component" value="Chromosome"/>
</dbReference>
<dbReference type="AlphaFoldDB" id="A0A916JNJ9"/>
<dbReference type="KEGG" id="ptan:CRYO30217_01516"/>
<gene>
    <name evidence="1" type="ORF">CRYO30217_01516</name>
</gene>
<keyword evidence="2" id="KW-1185">Reference proteome</keyword>
<dbReference type="Gene3D" id="3.40.50.2000">
    <property type="entry name" value="Glycogen Phosphorylase B"/>
    <property type="match status" value="1"/>
</dbReference>
<organism evidence="1 2">
    <name type="scientific">Parvicella tangerina</name>
    <dbReference type="NCBI Taxonomy" id="2829795"/>
    <lineage>
        <taxon>Bacteria</taxon>
        <taxon>Pseudomonadati</taxon>
        <taxon>Bacteroidota</taxon>
        <taxon>Flavobacteriia</taxon>
        <taxon>Flavobacteriales</taxon>
        <taxon>Parvicellaceae</taxon>
        <taxon>Parvicella</taxon>
    </lineage>
</organism>
<name>A0A916JNJ9_9FLAO</name>
<evidence type="ECO:0008006" key="3">
    <source>
        <dbReference type="Google" id="ProtNLM"/>
    </source>
</evidence>
<dbReference type="EMBL" id="OU015584">
    <property type="protein sequence ID" value="CAG5081025.1"/>
    <property type="molecule type" value="Genomic_DNA"/>
</dbReference>
<dbReference type="SUPFAM" id="SSF53756">
    <property type="entry name" value="UDP-Glycosyltransferase/glycogen phosphorylase"/>
    <property type="match status" value="1"/>
</dbReference>
<evidence type="ECO:0000313" key="1">
    <source>
        <dbReference type="EMBL" id="CAG5081025.1"/>
    </source>
</evidence>
<sequence>MTKIKVAIIEFDYHAEVLRNTLHILRQPGIDVTVFTSIKIWEQVNWQEQDYFQLYLKEDEISLNKFLGLHLKTLNQNHIVLFNTIASNYKTWSELKITGATVLRIHNANTYFNPLIKTFKPKLTPFYVWKDSSHFARKTIGEFDWYYRKKLMNQVDHFAFPGSQITSYVTNNFAVPLEKAWTLPFGYWNKPKTYRGNNPDKIKISVIGKVDQRNRDYKVVVDAISNLMPYLRESNKHLELVLLGKANTSYGVRIINGLKEMTSNNFSITYFSGFVPQSEFDQHIAESDFFIIPTRIKTRYTIYEEFYGYTKISGSINDVIKYHKPALINESYPLDRDIKDMFVSYSNSTDLADKIILWIESETYKQIDSIVALSSYRLDQMQKTYRNTLNHILQRQTTH</sequence>
<reference evidence="1" key="1">
    <citation type="submission" date="2021-04" db="EMBL/GenBank/DDBJ databases">
        <authorList>
            <person name="Rodrigo-Torres L."/>
            <person name="Arahal R. D."/>
            <person name="Lucena T."/>
        </authorList>
    </citation>
    <scope>NUCLEOTIDE SEQUENCE</scope>
    <source>
        <strain evidence="1">AS29M-1</strain>
    </source>
</reference>
<evidence type="ECO:0000313" key="2">
    <source>
        <dbReference type="Proteomes" id="UP000683507"/>
    </source>
</evidence>